<dbReference type="InterPro" id="IPR011050">
    <property type="entry name" value="Pectin_lyase_fold/virulence"/>
</dbReference>
<name>A0ABS0B9H6_9GAMM</name>
<feature type="chain" id="PRO_5045204245" description="Big-1 domain-containing protein" evidence="2">
    <location>
        <begin position="33"/>
        <end position="773"/>
    </location>
</feature>
<proteinExistence type="predicted"/>
<dbReference type="RefSeq" id="WP_194930916.1">
    <property type="nucleotide sequence ID" value="NZ_JADLZT010000005.1"/>
</dbReference>
<dbReference type="SUPFAM" id="SSF51126">
    <property type="entry name" value="Pectin lyase-like"/>
    <property type="match status" value="1"/>
</dbReference>
<keyword evidence="2" id="KW-0732">Signal</keyword>
<dbReference type="InterPro" id="IPR059226">
    <property type="entry name" value="Choice_anch_Q_dom"/>
</dbReference>
<evidence type="ECO:0000313" key="4">
    <source>
        <dbReference type="Proteomes" id="UP001429984"/>
    </source>
</evidence>
<dbReference type="Proteomes" id="UP001429984">
    <property type="component" value="Unassembled WGS sequence"/>
</dbReference>
<accession>A0ABS0B9H6</accession>
<evidence type="ECO:0000256" key="1">
    <source>
        <dbReference type="SAM" id="MobiDB-lite"/>
    </source>
</evidence>
<reference evidence="3 4" key="1">
    <citation type="submission" date="2020-11" db="EMBL/GenBank/DDBJ databases">
        <title>Draft Genome Sequence and Secondary Metabolite Biosynthetic Potential of the Lysobacter niastensis Type strain DSM 18481.</title>
        <authorList>
            <person name="Turrini P."/>
            <person name="Artuso I."/>
            <person name="Tescari M."/>
            <person name="Lugli G.A."/>
            <person name="Frangipani E."/>
            <person name="Ventura M."/>
            <person name="Visca P."/>
        </authorList>
    </citation>
    <scope>NUCLEOTIDE SEQUENCE [LARGE SCALE GENOMIC DNA]</scope>
    <source>
        <strain evidence="3 4">DSM 18481</strain>
    </source>
</reference>
<organism evidence="3 4">
    <name type="scientific">Lysobacter niastensis</name>
    <dbReference type="NCBI Taxonomy" id="380629"/>
    <lineage>
        <taxon>Bacteria</taxon>
        <taxon>Pseudomonadati</taxon>
        <taxon>Pseudomonadota</taxon>
        <taxon>Gammaproteobacteria</taxon>
        <taxon>Lysobacterales</taxon>
        <taxon>Lysobacteraceae</taxon>
        <taxon>Lysobacter</taxon>
    </lineage>
</organism>
<dbReference type="NCBIfam" id="NF041518">
    <property type="entry name" value="choice_anch_Q"/>
    <property type="match status" value="1"/>
</dbReference>
<dbReference type="EMBL" id="JADLZT010000005">
    <property type="protein sequence ID" value="MBF6024304.1"/>
    <property type="molecule type" value="Genomic_DNA"/>
</dbReference>
<comment type="caution">
    <text evidence="3">The sequence shown here is derived from an EMBL/GenBank/DDBJ whole genome shotgun (WGS) entry which is preliminary data.</text>
</comment>
<gene>
    <name evidence="3" type="ORF">IU514_09705</name>
</gene>
<evidence type="ECO:0000313" key="3">
    <source>
        <dbReference type="EMBL" id="MBF6024304.1"/>
    </source>
</evidence>
<feature type="signal peptide" evidence="2">
    <location>
        <begin position="1"/>
        <end position="32"/>
    </location>
</feature>
<protein>
    <recommendedName>
        <fullName evidence="5">Big-1 domain-containing protein</fullName>
    </recommendedName>
</protein>
<evidence type="ECO:0000256" key="2">
    <source>
        <dbReference type="SAM" id="SignalP"/>
    </source>
</evidence>
<keyword evidence="4" id="KW-1185">Reference proteome</keyword>
<sequence>MSLAISRRALTQSAFSLLLAPIGFAAMGSAQAATNFYVRTDGGDATQCNGKADAPYSGSGTGQNCAWKHPYFALPNSGTPRIAGGDTLYIGSGEYMIGYGAPGMGGGCATGDKSSCSLSKIPSGPSATAKTRILGTGSKAPKLWGANGTWSVLNLNGSNNVEIGNLEITDKDQCIKGHSNAAAKCATTGNWASIGLSASASSNVYLHDLNIHGLGLHGVNAGGLANWTMERVKINANGWAGWDGNVGESSSSNSGQMILRQVEIAYNGCGENPSTGEKVNCWGQKAGGYGDGLGTYYTGGQWLIEDSDVHHNTSDGVDLLYLDGKAGTTLTVRRLHSYANAGNQLKTNGNATIENSVLTGYCSYYSGKGFMQAGDQCRANGNALSISMVDGNVVNVRHNTIISEGQGAIMNTGGSASAKLNIQNNAIIGKPYYLAAVAGTNVQSIGHIVYNSTATVSYAGNLFYNVKNSQCPSGSVCQDPKLTNTNLASFDAQPLAGSPVIDKVPVISGVNSDFVLAPRPSGAQADIGAYEVQAGGTTPPTTPPTNPPTDPTLPPTTDPTPPPATGLSDTVATDKTAYAAGATVYMSSRVLLNGQAVSGASVKFTAVKPNGIDKIVKTVTTGADGYARWNFVTGTGSTSIGTYQLSAVATSGSASATANSTFTVGSATAPAPTGLTDTVGTDKTSYAAGSTVTMSSRVLLDGKAVSGATVKFTALKPNGVDTIVKTVTTGADGYARWSFVTGTGSSSKGSYKLTSAATYSSKTATANSTFSVY</sequence>
<feature type="compositionally biased region" description="Pro residues" evidence="1">
    <location>
        <begin position="540"/>
        <end position="564"/>
    </location>
</feature>
<evidence type="ECO:0008006" key="5">
    <source>
        <dbReference type="Google" id="ProtNLM"/>
    </source>
</evidence>
<feature type="region of interest" description="Disordered" evidence="1">
    <location>
        <begin position="533"/>
        <end position="569"/>
    </location>
</feature>